<dbReference type="InterPro" id="IPR036322">
    <property type="entry name" value="WD40_repeat_dom_sf"/>
</dbReference>
<dbReference type="Pfam" id="PF00400">
    <property type="entry name" value="WD40"/>
    <property type="match status" value="1"/>
</dbReference>
<sequence>MLTVFTLLLLSVGSEAATSKTFNARYPQRPPDLLSDFRKNNISSTWAPGHPKDWTSKDSIKYTFSDGGPQTYTTGAIPVAALSPDERLLVTVNASNHVSVIATTTLMTVAQFTFTSNYAVAPSALRVFVDSRGQYDVLISVDYQEIRRIRLSYNGTQIGTSTTYPGGLLCDYGSPSVSHHSRRVLAAVRNLPHYNIYDLDDATVNISLSNQIDDYFDASFSSDDQYVATRSFSYSGIPGSTKLFNTTTGTLIRDFGDTSSEVISISPDGNLLATSHNSDALQIWDLRNATSEPLTLSLPSKLIRSFTTLVWNTDGSYLSAGAYGNLFIWKTSPTFQLVQHLQLSEDQHDVSQLLWVEVSRRLAYRTFGGLEMYDFDTNLKYRWGFSSLSHWIDGPNHHALTYLARNSEWIGGLDSDANVRIWDYPT</sequence>
<dbReference type="Proteomes" id="UP000799324">
    <property type="component" value="Unassembled WGS sequence"/>
</dbReference>
<protein>
    <submittedName>
        <fullName evidence="3">WD40 repeat-like protein</fullName>
    </submittedName>
</protein>
<feature type="signal peptide" evidence="2">
    <location>
        <begin position="1"/>
        <end position="16"/>
    </location>
</feature>
<feature type="chain" id="PRO_5025497900" evidence="2">
    <location>
        <begin position="17"/>
        <end position="426"/>
    </location>
</feature>
<evidence type="ECO:0000256" key="1">
    <source>
        <dbReference type="PROSITE-ProRule" id="PRU00221"/>
    </source>
</evidence>
<keyword evidence="1" id="KW-0853">WD repeat</keyword>
<dbReference type="SMART" id="SM00320">
    <property type="entry name" value="WD40"/>
    <property type="match status" value="4"/>
</dbReference>
<dbReference type="AlphaFoldDB" id="A0A6A6SHW4"/>
<dbReference type="InterPro" id="IPR001680">
    <property type="entry name" value="WD40_rpt"/>
</dbReference>
<keyword evidence="4" id="KW-1185">Reference proteome</keyword>
<feature type="repeat" description="WD" evidence="1">
    <location>
        <begin position="263"/>
        <end position="294"/>
    </location>
</feature>
<dbReference type="Gene3D" id="2.130.10.10">
    <property type="entry name" value="YVTN repeat-like/Quinoprotein amine dehydrogenase"/>
    <property type="match status" value="1"/>
</dbReference>
<organism evidence="3 4">
    <name type="scientific">Lophiostoma macrostomum CBS 122681</name>
    <dbReference type="NCBI Taxonomy" id="1314788"/>
    <lineage>
        <taxon>Eukaryota</taxon>
        <taxon>Fungi</taxon>
        <taxon>Dikarya</taxon>
        <taxon>Ascomycota</taxon>
        <taxon>Pezizomycotina</taxon>
        <taxon>Dothideomycetes</taxon>
        <taxon>Pleosporomycetidae</taxon>
        <taxon>Pleosporales</taxon>
        <taxon>Lophiostomataceae</taxon>
        <taxon>Lophiostoma</taxon>
    </lineage>
</organism>
<gene>
    <name evidence="3" type="ORF">K491DRAFT_741104</name>
</gene>
<evidence type="ECO:0000256" key="2">
    <source>
        <dbReference type="SAM" id="SignalP"/>
    </source>
</evidence>
<dbReference type="PROSITE" id="PS50082">
    <property type="entry name" value="WD_REPEATS_2"/>
    <property type="match status" value="1"/>
</dbReference>
<accession>A0A6A6SHW4</accession>
<keyword evidence="2" id="KW-0732">Signal</keyword>
<dbReference type="OrthoDB" id="1367865at2759"/>
<reference evidence="3" key="1">
    <citation type="journal article" date="2020" name="Stud. Mycol.">
        <title>101 Dothideomycetes genomes: a test case for predicting lifestyles and emergence of pathogens.</title>
        <authorList>
            <person name="Haridas S."/>
            <person name="Albert R."/>
            <person name="Binder M."/>
            <person name="Bloem J."/>
            <person name="Labutti K."/>
            <person name="Salamov A."/>
            <person name="Andreopoulos B."/>
            <person name="Baker S."/>
            <person name="Barry K."/>
            <person name="Bills G."/>
            <person name="Bluhm B."/>
            <person name="Cannon C."/>
            <person name="Castanera R."/>
            <person name="Culley D."/>
            <person name="Daum C."/>
            <person name="Ezra D."/>
            <person name="Gonzalez J."/>
            <person name="Henrissat B."/>
            <person name="Kuo A."/>
            <person name="Liang C."/>
            <person name="Lipzen A."/>
            <person name="Lutzoni F."/>
            <person name="Magnuson J."/>
            <person name="Mondo S."/>
            <person name="Nolan M."/>
            <person name="Ohm R."/>
            <person name="Pangilinan J."/>
            <person name="Park H.-J."/>
            <person name="Ramirez L."/>
            <person name="Alfaro M."/>
            <person name="Sun H."/>
            <person name="Tritt A."/>
            <person name="Yoshinaga Y."/>
            <person name="Zwiers L.-H."/>
            <person name="Turgeon B."/>
            <person name="Goodwin S."/>
            <person name="Spatafora J."/>
            <person name="Crous P."/>
            <person name="Grigoriev I."/>
        </authorList>
    </citation>
    <scope>NUCLEOTIDE SEQUENCE</scope>
    <source>
        <strain evidence="3">CBS 122681</strain>
    </source>
</reference>
<dbReference type="SUPFAM" id="SSF50978">
    <property type="entry name" value="WD40 repeat-like"/>
    <property type="match status" value="1"/>
</dbReference>
<dbReference type="InterPro" id="IPR015943">
    <property type="entry name" value="WD40/YVTN_repeat-like_dom_sf"/>
</dbReference>
<evidence type="ECO:0000313" key="3">
    <source>
        <dbReference type="EMBL" id="KAF2647376.1"/>
    </source>
</evidence>
<proteinExistence type="predicted"/>
<evidence type="ECO:0000313" key="4">
    <source>
        <dbReference type="Proteomes" id="UP000799324"/>
    </source>
</evidence>
<dbReference type="EMBL" id="MU004627">
    <property type="protein sequence ID" value="KAF2647376.1"/>
    <property type="molecule type" value="Genomic_DNA"/>
</dbReference>
<name>A0A6A6SHW4_9PLEO</name>